<protein>
    <submittedName>
        <fullName evidence="2">Uncharacterized protein</fullName>
    </submittedName>
</protein>
<accession>A0A4C1XV69</accession>
<feature type="region of interest" description="Disordered" evidence="1">
    <location>
        <begin position="166"/>
        <end position="188"/>
    </location>
</feature>
<organism evidence="2 3">
    <name type="scientific">Eumeta variegata</name>
    <name type="common">Bagworm moth</name>
    <name type="synonym">Eumeta japonica</name>
    <dbReference type="NCBI Taxonomy" id="151549"/>
    <lineage>
        <taxon>Eukaryota</taxon>
        <taxon>Metazoa</taxon>
        <taxon>Ecdysozoa</taxon>
        <taxon>Arthropoda</taxon>
        <taxon>Hexapoda</taxon>
        <taxon>Insecta</taxon>
        <taxon>Pterygota</taxon>
        <taxon>Neoptera</taxon>
        <taxon>Endopterygota</taxon>
        <taxon>Lepidoptera</taxon>
        <taxon>Glossata</taxon>
        <taxon>Ditrysia</taxon>
        <taxon>Tineoidea</taxon>
        <taxon>Psychidae</taxon>
        <taxon>Oiketicinae</taxon>
        <taxon>Eumeta</taxon>
    </lineage>
</organism>
<keyword evidence="3" id="KW-1185">Reference proteome</keyword>
<dbReference type="EMBL" id="BGZK01000948">
    <property type="protein sequence ID" value="GBP66119.1"/>
    <property type="molecule type" value="Genomic_DNA"/>
</dbReference>
<gene>
    <name evidence="2" type="ORF">EVAR_51288_1</name>
</gene>
<reference evidence="2 3" key="1">
    <citation type="journal article" date="2019" name="Commun. Biol.">
        <title>The bagworm genome reveals a unique fibroin gene that provides high tensile strength.</title>
        <authorList>
            <person name="Kono N."/>
            <person name="Nakamura H."/>
            <person name="Ohtoshi R."/>
            <person name="Tomita M."/>
            <person name="Numata K."/>
            <person name="Arakawa K."/>
        </authorList>
    </citation>
    <scope>NUCLEOTIDE SEQUENCE [LARGE SCALE GENOMIC DNA]</scope>
</reference>
<evidence type="ECO:0000313" key="3">
    <source>
        <dbReference type="Proteomes" id="UP000299102"/>
    </source>
</evidence>
<sequence>MVTTNKRPRTGAVYTVRPLIGVLITCGSDHRSFSGPSRFSIVEFLRSGPSGNPPLHHHSQKRPWRSRTMSVYPLTTPLDLRLAREYFKFGPPKWGHHHWTIGVVSPTRRRPGMRQHKSSVPHLHPHKRGVENPRTNSYRNHFGASVAAVLQQSYVKFVLNTQVENPRYPPFLPTPQENRSPRRLKNKSEVRVYAAVEKSH</sequence>
<evidence type="ECO:0000256" key="1">
    <source>
        <dbReference type="SAM" id="MobiDB-lite"/>
    </source>
</evidence>
<feature type="compositionally biased region" description="Basic residues" evidence="1">
    <location>
        <begin position="108"/>
        <end position="127"/>
    </location>
</feature>
<dbReference type="Proteomes" id="UP000299102">
    <property type="component" value="Unassembled WGS sequence"/>
</dbReference>
<proteinExistence type="predicted"/>
<feature type="region of interest" description="Disordered" evidence="1">
    <location>
        <begin position="108"/>
        <end position="130"/>
    </location>
</feature>
<evidence type="ECO:0000313" key="2">
    <source>
        <dbReference type="EMBL" id="GBP66119.1"/>
    </source>
</evidence>
<dbReference type="AlphaFoldDB" id="A0A4C1XV69"/>
<comment type="caution">
    <text evidence="2">The sequence shown here is derived from an EMBL/GenBank/DDBJ whole genome shotgun (WGS) entry which is preliminary data.</text>
</comment>
<name>A0A4C1XV69_EUMVA</name>